<dbReference type="RefSeq" id="WP_055449018.1">
    <property type="nucleotide sequence ID" value="NZ_CYHF01000001.1"/>
</dbReference>
<feature type="domain" description="THIF-type NAD/FAD binding fold" evidence="1">
    <location>
        <begin position="27"/>
        <end position="169"/>
    </location>
</feature>
<dbReference type="AlphaFoldDB" id="A0A0K6HPQ7"/>
<gene>
    <name evidence="2" type="ORF">Ga0061069_10128</name>
</gene>
<evidence type="ECO:0000313" key="3">
    <source>
        <dbReference type="Proteomes" id="UP000183649"/>
    </source>
</evidence>
<dbReference type="GO" id="GO:0061504">
    <property type="term" value="P:cyclic threonylcarbamoyladenosine biosynthetic process"/>
    <property type="evidence" value="ECO:0007669"/>
    <property type="project" value="TreeGrafter"/>
</dbReference>
<dbReference type="OrthoDB" id="9804150at2"/>
<dbReference type="Gene3D" id="3.40.50.720">
    <property type="entry name" value="NAD(P)-binding Rossmann-like Domain"/>
    <property type="match status" value="1"/>
</dbReference>
<dbReference type="CDD" id="cd00755">
    <property type="entry name" value="YgdL_like"/>
    <property type="match status" value="1"/>
</dbReference>
<dbReference type="SUPFAM" id="SSF69572">
    <property type="entry name" value="Activating enzymes of the ubiquitin-like proteins"/>
    <property type="match status" value="1"/>
</dbReference>
<dbReference type="Pfam" id="PF00899">
    <property type="entry name" value="ThiF"/>
    <property type="match status" value="1"/>
</dbReference>
<accession>A0A0K6HPQ7</accession>
<reference evidence="3" key="1">
    <citation type="submission" date="2015-08" db="EMBL/GenBank/DDBJ databases">
        <authorList>
            <person name="Varghese N."/>
        </authorList>
    </citation>
    <scope>NUCLEOTIDE SEQUENCE [LARGE SCALE GENOMIC DNA]</scope>
    <source>
        <strain evidence="3">DSM 18181</strain>
    </source>
</reference>
<dbReference type="Proteomes" id="UP000183649">
    <property type="component" value="Unassembled WGS sequence"/>
</dbReference>
<dbReference type="PANTHER" id="PTHR43267:SF1">
    <property type="entry name" value="TRNA THREONYLCARBAMOYLADENOSINE DEHYDRATASE"/>
    <property type="match status" value="1"/>
</dbReference>
<proteinExistence type="predicted"/>
<keyword evidence="3" id="KW-1185">Reference proteome</keyword>
<dbReference type="GO" id="GO:0061503">
    <property type="term" value="F:tRNA threonylcarbamoyladenosine dehydratase"/>
    <property type="evidence" value="ECO:0007669"/>
    <property type="project" value="TreeGrafter"/>
</dbReference>
<evidence type="ECO:0000313" key="2">
    <source>
        <dbReference type="EMBL" id="CUA92900.1"/>
    </source>
</evidence>
<name>A0A0K6HPQ7_9BURK</name>
<sequence length="267" mass="27918">MSTSAPSISAAEPEAPDLSRRFGGVARLYGDDGAERIARSHAVVVGVGGVGSWAAEALARCGVGRLTLIDLDHVAESNINRQIQALDGTLGQSKVIALGQRFAQINPACHITCVEEFVDADNADTLIPPQAQLVLDCCDQVRAKAAIAALCLQRRQPLFMAGAAGGKRHADALQCADLSEVTHDPLLANVRYQLRRQHGAPRSGHIGVLCAFSKEVIVRPKSQACSAPGEASTQPDNSLNCAGFGSSVMVTASMGMTLVARALDAVL</sequence>
<evidence type="ECO:0000259" key="1">
    <source>
        <dbReference type="Pfam" id="PF00899"/>
    </source>
</evidence>
<dbReference type="STRING" id="339866.GCA_001418255_00027"/>
<dbReference type="InterPro" id="IPR045886">
    <property type="entry name" value="ThiF/MoeB/HesA"/>
</dbReference>
<dbReference type="InterPro" id="IPR000594">
    <property type="entry name" value="ThiF_NAD_FAD-bd"/>
</dbReference>
<dbReference type="EMBL" id="CYHF01000001">
    <property type="protein sequence ID" value="CUA92900.1"/>
    <property type="molecule type" value="Genomic_DNA"/>
</dbReference>
<dbReference type="PANTHER" id="PTHR43267">
    <property type="entry name" value="TRNA THREONYLCARBAMOYLADENOSINE DEHYDRATASE"/>
    <property type="match status" value="1"/>
</dbReference>
<dbReference type="GO" id="GO:0008641">
    <property type="term" value="F:ubiquitin-like modifier activating enzyme activity"/>
    <property type="evidence" value="ECO:0007669"/>
    <property type="project" value="InterPro"/>
</dbReference>
<organism evidence="2 3">
    <name type="scientific">Thiomonas bhubaneswarensis</name>
    <dbReference type="NCBI Taxonomy" id="339866"/>
    <lineage>
        <taxon>Bacteria</taxon>
        <taxon>Pseudomonadati</taxon>
        <taxon>Pseudomonadota</taxon>
        <taxon>Betaproteobacteria</taxon>
        <taxon>Burkholderiales</taxon>
        <taxon>Thiomonas</taxon>
    </lineage>
</organism>
<protein>
    <submittedName>
        <fullName evidence="2">tRNA A37 threonylcarbamoyladenosine dehydratase</fullName>
    </submittedName>
</protein>
<dbReference type="InterPro" id="IPR035985">
    <property type="entry name" value="Ubiquitin-activating_enz"/>
</dbReference>